<name>A0A401IH73_APHSA</name>
<evidence type="ECO:0000313" key="2">
    <source>
        <dbReference type="Proteomes" id="UP000287247"/>
    </source>
</evidence>
<proteinExistence type="predicted"/>
<dbReference type="AlphaFoldDB" id="A0A401IH73"/>
<evidence type="ECO:0000313" key="1">
    <source>
        <dbReference type="EMBL" id="GBF80633.1"/>
    </source>
</evidence>
<comment type="caution">
    <text evidence="1">The sequence shown here is derived from an EMBL/GenBank/DDBJ whole genome shotgun (WGS) entry which is preliminary data.</text>
</comment>
<dbReference type="Proteomes" id="UP000287247">
    <property type="component" value="Unassembled WGS sequence"/>
</dbReference>
<dbReference type="EMBL" id="BDQK01000010">
    <property type="protein sequence ID" value="GBF80633.1"/>
    <property type="molecule type" value="Genomic_DNA"/>
</dbReference>
<protein>
    <submittedName>
        <fullName evidence="1">Uncharacterized protein</fullName>
    </submittedName>
</protein>
<dbReference type="RefSeq" id="WP_124977151.1">
    <property type="nucleotide sequence ID" value="NZ_BDQK01000010.1"/>
</dbReference>
<sequence length="356" mass="40954">MHPDGFFTIGAIPSKKVRQEDKCFERQWDSQFELHTWLGYNADTESWEVDRKEWLMKDTVEWQKKHLQGQNVGLSSVDNSDNEVVLNSEASQGNKKQYGLKGITSTGRRRVIDGCTILEDTYGKKRLGFGTLTIPNLSPNAMTIVNKLWAKIIETFHRFLRRFYESAGIIPYVLGVTEVQTKRLENYGQFALHYHFVYVACDKKGKFYFTANWVRMIWQKILSKVLRNNGIDDEVSTAAAVDLQKVKKSAKNYISKYVSKGKEEVETLVHAGCSEQIPSQWWSMTKVMRDRIKGALVKISQDMCYFILENRETLIDLDILKKFAASASFTKNDEEVICGYWGIASSQGIIQLFDVF</sequence>
<gene>
    <name evidence="1" type="ORF">AsFPU1_2037</name>
</gene>
<reference evidence="2" key="1">
    <citation type="submission" date="2017-05" db="EMBL/GenBank/DDBJ databases">
        <title>Physiological properties and genetic analysis related to exopolysaccharide production of fresh-water unicellular cyanobacterium Aphanothece sacrum, Suizenji Nori, that has been cultured as a food source in Japan.</title>
        <authorList>
            <person name="Kanesaki Y."/>
            <person name="Yoshikawa S."/>
            <person name="Ohki K."/>
        </authorList>
    </citation>
    <scope>NUCLEOTIDE SEQUENCE [LARGE SCALE GENOMIC DNA]</scope>
    <source>
        <strain evidence="2">FPU1</strain>
    </source>
</reference>
<keyword evidence="2" id="KW-1185">Reference proteome</keyword>
<accession>A0A401IH73</accession>
<organism evidence="1 2">
    <name type="scientific">Aphanothece sacrum FPU1</name>
    <dbReference type="NCBI Taxonomy" id="1920663"/>
    <lineage>
        <taxon>Bacteria</taxon>
        <taxon>Bacillati</taxon>
        <taxon>Cyanobacteriota</taxon>
        <taxon>Cyanophyceae</taxon>
        <taxon>Oscillatoriophycideae</taxon>
        <taxon>Chroococcales</taxon>
        <taxon>Aphanothecaceae</taxon>
        <taxon>Aphanothece</taxon>
    </lineage>
</organism>